<dbReference type="PANTHER" id="PTHR30055">
    <property type="entry name" value="HTH-TYPE TRANSCRIPTIONAL REGULATOR RUTR"/>
    <property type="match status" value="1"/>
</dbReference>
<dbReference type="PROSITE" id="PS50977">
    <property type="entry name" value="HTH_TETR_2"/>
    <property type="match status" value="1"/>
</dbReference>
<feature type="domain" description="HTH tetR-type" evidence="5">
    <location>
        <begin position="1"/>
        <end position="55"/>
    </location>
</feature>
<keyword evidence="2 4" id="KW-0238">DNA-binding</keyword>
<dbReference type="Proteomes" id="UP000255467">
    <property type="component" value="Unassembled WGS sequence"/>
</dbReference>
<proteinExistence type="predicted"/>
<dbReference type="PROSITE" id="PS01081">
    <property type="entry name" value="HTH_TETR_1"/>
    <property type="match status" value="1"/>
</dbReference>
<keyword evidence="3" id="KW-0804">Transcription</keyword>
<dbReference type="GO" id="GO:0003700">
    <property type="term" value="F:DNA-binding transcription factor activity"/>
    <property type="evidence" value="ECO:0007669"/>
    <property type="project" value="TreeGrafter"/>
</dbReference>
<dbReference type="InterPro" id="IPR023772">
    <property type="entry name" value="DNA-bd_HTH_TetR-type_CS"/>
</dbReference>
<dbReference type="PRINTS" id="PR00455">
    <property type="entry name" value="HTHTETR"/>
</dbReference>
<dbReference type="InterPro" id="IPR001647">
    <property type="entry name" value="HTH_TetR"/>
</dbReference>
<name>A0A379JLQ1_9NOCA</name>
<evidence type="ECO:0000259" key="5">
    <source>
        <dbReference type="PROSITE" id="PS50977"/>
    </source>
</evidence>
<dbReference type="Pfam" id="PF17918">
    <property type="entry name" value="TetR_C_15"/>
    <property type="match status" value="1"/>
</dbReference>
<dbReference type="InterPro" id="IPR050109">
    <property type="entry name" value="HTH-type_TetR-like_transc_reg"/>
</dbReference>
<evidence type="ECO:0000256" key="1">
    <source>
        <dbReference type="ARBA" id="ARBA00023015"/>
    </source>
</evidence>
<dbReference type="AlphaFoldDB" id="A0A379JLQ1"/>
<sequence length="199" mass="21818">MVLEAAAQVFSREGLAATTNRIADRAGVSIGTVYQYFPNKHAILRALAHAHVEEAGRRLGAVFRRLRAERPPFPETLYAILDAVADLHRDRPALHGLLHRLAPRLPEEVTALRAFEDHLVDEVAYHLERCGRGGEDVELAARTLVHAVDAQLHRVLTRHAIDTDQLVRFAELLVPDPVTAASTERSAPASSVRPGSSIG</sequence>
<dbReference type="STRING" id="1406858.GCA_000710895_00838"/>
<dbReference type="InterPro" id="IPR009057">
    <property type="entry name" value="Homeodomain-like_sf"/>
</dbReference>
<evidence type="ECO:0000313" key="7">
    <source>
        <dbReference type="Proteomes" id="UP000255467"/>
    </source>
</evidence>
<protein>
    <submittedName>
        <fullName evidence="6">HTH-type transcriptional repressor Bm3R1</fullName>
    </submittedName>
</protein>
<accession>A0A379JLQ1</accession>
<dbReference type="SUPFAM" id="SSF46689">
    <property type="entry name" value="Homeodomain-like"/>
    <property type="match status" value="1"/>
</dbReference>
<keyword evidence="7" id="KW-1185">Reference proteome</keyword>
<reference evidence="6 7" key="1">
    <citation type="submission" date="2018-06" db="EMBL/GenBank/DDBJ databases">
        <authorList>
            <consortium name="Pathogen Informatics"/>
            <person name="Doyle S."/>
        </authorList>
    </citation>
    <scope>NUCLEOTIDE SEQUENCE [LARGE SCALE GENOMIC DNA]</scope>
    <source>
        <strain evidence="6 7">NCTC1934</strain>
    </source>
</reference>
<dbReference type="Pfam" id="PF00440">
    <property type="entry name" value="TetR_N"/>
    <property type="match status" value="1"/>
</dbReference>
<dbReference type="InterPro" id="IPR041669">
    <property type="entry name" value="TetR_C_15"/>
</dbReference>
<evidence type="ECO:0000256" key="2">
    <source>
        <dbReference type="ARBA" id="ARBA00023125"/>
    </source>
</evidence>
<organism evidence="6 7">
    <name type="scientific">Nocardia otitidiscaviarum</name>
    <dbReference type="NCBI Taxonomy" id="1823"/>
    <lineage>
        <taxon>Bacteria</taxon>
        <taxon>Bacillati</taxon>
        <taxon>Actinomycetota</taxon>
        <taxon>Actinomycetes</taxon>
        <taxon>Mycobacteriales</taxon>
        <taxon>Nocardiaceae</taxon>
        <taxon>Nocardia</taxon>
    </lineage>
</organism>
<evidence type="ECO:0000256" key="4">
    <source>
        <dbReference type="PROSITE-ProRule" id="PRU00335"/>
    </source>
</evidence>
<dbReference type="GO" id="GO:0000976">
    <property type="term" value="F:transcription cis-regulatory region binding"/>
    <property type="evidence" value="ECO:0007669"/>
    <property type="project" value="TreeGrafter"/>
</dbReference>
<gene>
    <name evidence="6" type="primary">bm3R1_5</name>
    <name evidence="6" type="ORF">NCTC1934_06268</name>
</gene>
<dbReference type="EMBL" id="UGRY01000006">
    <property type="protein sequence ID" value="SUD48923.1"/>
    <property type="molecule type" value="Genomic_DNA"/>
</dbReference>
<evidence type="ECO:0000256" key="3">
    <source>
        <dbReference type="ARBA" id="ARBA00023163"/>
    </source>
</evidence>
<dbReference type="Gene3D" id="1.10.357.10">
    <property type="entry name" value="Tetracycline Repressor, domain 2"/>
    <property type="match status" value="1"/>
</dbReference>
<keyword evidence="1" id="KW-0805">Transcription regulation</keyword>
<evidence type="ECO:0000313" key="6">
    <source>
        <dbReference type="EMBL" id="SUD48923.1"/>
    </source>
</evidence>
<feature type="DNA-binding region" description="H-T-H motif" evidence="4">
    <location>
        <begin position="18"/>
        <end position="37"/>
    </location>
</feature>
<dbReference type="PANTHER" id="PTHR30055:SF234">
    <property type="entry name" value="HTH-TYPE TRANSCRIPTIONAL REGULATOR BETI"/>
    <property type="match status" value="1"/>
</dbReference>